<sequence>MPVSVGGDLDVRRAALTIAQEVEELDRAALRGLGPEAFDVQYEARAALIDHVRSIWDALKARGVNPAVRPEYQPLAALQDLLTALGDHAAHTDHPGD</sequence>
<keyword evidence="2" id="KW-1185">Reference proteome</keyword>
<dbReference type="EMBL" id="BAAANT010000066">
    <property type="protein sequence ID" value="GAA2158218.1"/>
    <property type="molecule type" value="Genomic_DNA"/>
</dbReference>
<organism evidence="1 2">
    <name type="scientific">Kitasatospora kazusensis</name>
    <dbReference type="NCBI Taxonomy" id="407974"/>
    <lineage>
        <taxon>Bacteria</taxon>
        <taxon>Bacillati</taxon>
        <taxon>Actinomycetota</taxon>
        <taxon>Actinomycetes</taxon>
        <taxon>Kitasatosporales</taxon>
        <taxon>Streptomycetaceae</taxon>
        <taxon>Kitasatospora</taxon>
    </lineage>
</organism>
<protein>
    <submittedName>
        <fullName evidence="1">Uncharacterized protein</fullName>
    </submittedName>
</protein>
<reference evidence="1 2" key="1">
    <citation type="journal article" date="2019" name="Int. J. Syst. Evol. Microbiol.">
        <title>The Global Catalogue of Microorganisms (GCM) 10K type strain sequencing project: providing services to taxonomists for standard genome sequencing and annotation.</title>
        <authorList>
            <consortium name="The Broad Institute Genomics Platform"/>
            <consortium name="The Broad Institute Genome Sequencing Center for Infectious Disease"/>
            <person name="Wu L."/>
            <person name="Ma J."/>
        </authorList>
    </citation>
    <scope>NUCLEOTIDE SEQUENCE [LARGE SCALE GENOMIC DNA]</scope>
    <source>
        <strain evidence="1 2">JCM 14560</strain>
    </source>
</reference>
<name>A0ABN3AAZ6_9ACTN</name>
<evidence type="ECO:0000313" key="2">
    <source>
        <dbReference type="Proteomes" id="UP001422759"/>
    </source>
</evidence>
<evidence type="ECO:0000313" key="1">
    <source>
        <dbReference type="EMBL" id="GAA2158218.1"/>
    </source>
</evidence>
<accession>A0ABN3AAZ6</accession>
<dbReference type="Proteomes" id="UP001422759">
    <property type="component" value="Unassembled WGS sequence"/>
</dbReference>
<comment type="caution">
    <text evidence="1">The sequence shown here is derived from an EMBL/GenBank/DDBJ whole genome shotgun (WGS) entry which is preliminary data.</text>
</comment>
<gene>
    <name evidence="1" type="ORF">GCM10009760_61050</name>
</gene>
<proteinExistence type="predicted"/>